<dbReference type="PROSITE" id="PS50089">
    <property type="entry name" value="ZF_RING_2"/>
    <property type="match status" value="1"/>
</dbReference>
<feature type="domain" description="CTCHY-type" evidence="7">
    <location>
        <begin position="148"/>
        <end position="212"/>
    </location>
</feature>
<dbReference type="SUPFAM" id="SSF161245">
    <property type="entry name" value="Zinc hairpin stack"/>
    <property type="match status" value="1"/>
</dbReference>
<comment type="caution">
    <text evidence="8">The sequence shown here is derived from an EMBL/GenBank/DDBJ whole genome shotgun (WGS) entry which is preliminary data.</text>
</comment>
<dbReference type="InterPro" id="IPR027370">
    <property type="entry name" value="Znf-RING_euk"/>
</dbReference>
<dbReference type="InterPro" id="IPR001841">
    <property type="entry name" value="Znf_RING"/>
</dbReference>
<dbReference type="PROSITE" id="PS51270">
    <property type="entry name" value="ZF_CTCHY"/>
    <property type="match status" value="1"/>
</dbReference>
<dbReference type="InterPro" id="IPR037275">
    <property type="entry name" value="Znf_CTCHY_sf"/>
</dbReference>
<organism evidence="8 9">
    <name type="scientific">Coccomyxa viridis</name>
    <dbReference type="NCBI Taxonomy" id="1274662"/>
    <lineage>
        <taxon>Eukaryota</taxon>
        <taxon>Viridiplantae</taxon>
        <taxon>Chlorophyta</taxon>
        <taxon>core chlorophytes</taxon>
        <taxon>Trebouxiophyceae</taxon>
        <taxon>Trebouxiophyceae incertae sedis</taxon>
        <taxon>Coccomyxaceae</taxon>
        <taxon>Coccomyxa</taxon>
    </lineage>
</organism>
<keyword evidence="1" id="KW-0479">Metal-binding</keyword>
<protein>
    <submittedName>
        <fullName evidence="8">G260 protein</fullName>
    </submittedName>
</protein>
<feature type="domain" description="CHY-type" evidence="6">
    <location>
        <begin position="70"/>
        <end position="146"/>
    </location>
</feature>
<feature type="domain" description="RING-type" evidence="5">
    <location>
        <begin position="213"/>
        <end position="255"/>
    </location>
</feature>
<keyword evidence="3" id="KW-0862">Zinc</keyword>
<accession>A0ABP1FF96</accession>
<dbReference type="PROSITE" id="PS51266">
    <property type="entry name" value="ZF_CHY"/>
    <property type="match status" value="1"/>
</dbReference>
<dbReference type="SUPFAM" id="SSF161219">
    <property type="entry name" value="CHY zinc finger-like"/>
    <property type="match status" value="1"/>
</dbReference>
<gene>
    <name evidence="8" type="primary">g260</name>
    <name evidence="8" type="ORF">VP750_LOCUS227</name>
</gene>
<dbReference type="Pfam" id="PF14599">
    <property type="entry name" value="zinc_ribbon_6"/>
    <property type="match status" value="1"/>
</dbReference>
<dbReference type="Pfam" id="PF13445">
    <property type="entry name" value="zf-RING_UBOX"/>
    <property type="match status" value="1"/>
</dbReference>
<dbReference type="CDD" id="cd16464">
    <property type="entry name" value="RING-H2_Pirh2-like"/>
    <property type="match status" value="1"/>
</dbReference>
<keyword evidence="2 4" id="KW-0863">Zinc-finger</keyword>
<dbReference type="SUPFAM" id="SSF57850">
    <property type="entry name" value="RING/U-box"/>
    <property type="match status" value="1"/>
</dbReference>
<dbReference type="PANTHER" id="PTHR21319:SF53">
    <property type="entry name" value="RING FINGER AND CHY ZINC FINGER DOMAIN-CONTAINING PROTEIN 1"/>
    <property type="match status" value="1"/>
</dbReference>
<dbReference type="Pfam" id="PF05495">
    <property type="entry name" value="zf-CHY"/>
    <property type="match status" value="1"/>
</dbReference>
<dbReference type="InterPro" id="IPR013083">
    <property type="entry name" value="Znf_RING/FYVE/PHD"/>
</dbReference>
<evidence type="ECO:0000256" key="4">
    <source>
        <dbReference type="PROSITE-ProRule" id="PRU00601"/>
    </source>
</evidence>
<dbReference type="Proteomes" id="UP001497392">
    <property type="component" value="Unassembled WGS sequence"/>
</dbReference>
<name>A0ABP1FF96_9CHLO</name>
<proteinExistence type="predicted"/>
<evidence type="ECO:0000259" key="7">
    <source>
        <dbReference type="PROSITE" id="PS51270"/>
    </source>
</evidence>
<evidence type="ECO:0000313" key="9">
    <source>
        <dbReference type="Proteomes" id="UP001497392"/>
    </source>
</evidence>
<dbReference type="EMBL" id="CAXHTA020000001">
    <property type="protein sequence ID" value="CAL5218568.1"/>
    <property type="molecule type" value="Genomic_DNA"/>
</dbReference>
<evidence type="ECO:0000256" key="2">
    <source>
        <dbReference type="ARBA" id="ARBA00022771"/>
    </source>
</evidence>
<sequence length="341" mass="38167">MFVLKAKSVASLRTQHLHHAVAYTSASPSGRMAAVPIATDDVVHNSSAPESSQCSDAKTPTAEQKERQGAGLLQHGCKHYRRRCKLVAPCCGEVFWCRHCHNEVKAANEWDASKRHELDRTKVREVVCALCDLRQPVGETCVGCGVQFGAYTCLKCCFFEDDISKQQFHCAACGICRVGGRQNFFHCHTCGCCYATSLQNNHVCVENSMRQNCPVCFEYLFDSVRPTAVLPCGHTIHSDCLREMEHNRQLACPICMKSYADLAAIWRRVDEEVASTPMPEEYACWVAHILCNDCNQAGQVPFHILGLKCPHCASYNTRRLTIDRNGPRHPQPQQQQQPNPN</sequence>
<dbReference type="Gene3D" id="3.30.40.10">
    <property type="entry name" value="Zinc/RING finger domain, C3HC4 (zinc finger)"/>
    <property type="match status" value="1"/>
</dbReference>
<evidence type="ECO:0000259" key="6">
    <source>
        <dbReference type="PROSITE" id="PS51266"/>
    </source>
</evidence>
<dbReference type="SMART" id="SM00184">
    <property type="entry name" value="RING"/>
    <property type="match status" value="1"/>
</dbReference>
<evidence type="ECO:0000259" key="5">
    <source>
        <dbReference type="PROSITE" id="PS50089"/>
    </source>
</evidence>
<evidence type="ECO:0000313" key="8">
    <source>
        <dbReference type="EMBL" id="CAL5218568.1"/>
    </source>
</evidence>
<evidence type="ECO:0000256" key="3">
    <source>
        <dbReference type="ARBA" id="ARBA00022833"/>
    </source>
</evidence>
<dbReference type="InterPro" id="IPR017921">
    <property type="entry name" value="Znf_CTCHY"/>
</dbReference>
<reference evidence="8 9" key="1">
    <citation type="submission" date="2024-06" db="EMBL/GenBank/DDBJ databases">
        <authorList>
            <person name="Kraege A."/>
            <person name="Thomma B."/>
        </authorList>
    </citation>
    <scope>NUCLEOTIDE SEQUENCE [LARGE SCALE GENOMIC DNA]</scope>
</reference>
<dbReference type="InterPro" id="IPR037274">
    <property type="entry name" value="Znf_CHY_sf"/>
</dbReference>
<evidence type="ECO:0000256" key="1">
    <source>
        <dbReference type="ARBA" id="ARBA00022723"/>
    </source>
</evidence>
<dbReference type="InterPro" id="IPR008913">
    <property type="entry name" value="Znf_CHY"/>
</dbReference>
<dbReference type="InterPro" id="IPR039512">
    <property type="entry name" value="RCHY1_zinc-ribbon"/>
</dbReference>
<dbReference type="Gene3D" id="2.20.28.10">
    <property type="match status" value="1"/>
</dbReference>
<dbReference type="PANTHER" id="PTHR21319">
    <property type="entry name" value="RING FINGER AND CHY ZINC FINGER DOMAIN-CONTAINING PROTEIN 1"/>
    <property type="match status" value="1"/>
</dbReference>
<keyword evidence="9" id="KW-1185">Reference proteome</keyword>